<evidence type="ECO:0008006" key="2">
    <source>
        <dbReference type="Google" id="ProtNLM"/>
    </source>
</evidence>
<gene>
    <name evidence="1" type="ORF">MNB_ARC-1_402</name>
</gene>
<proteinExistence type="predicted"/>
<evidence type="ECO:0000313" key="1">
    <source>
        <dbReference type="EMBL" id="VAY87471.1"/>
    </source>
</evidence>
<dbReference type="AlphaFoldDB" id="A0A3B1E534"/>
<name>A0A3B1E534_9ZZZZ</name>
<dbReference type="EMBL" id="UOYO01000026">
    <property type="protein sequence ID" value="VAY87471.1"/>
    <property type="molecule type" value="Genomic_DNA"/>
</dbReference>
<organism evidence="1">
    <name type="scientific">hydrothermal vent metagenome</name>
    <dbReference type="NCBI Taxonomy" id="652676"/>
    <lineage>
        <taxon>unclassified sequences</taxon>
        <taxon>metagenomes</taxon>
        <taxon>ecological metagenomes</taxon>
    </lineage>
</organism>
<reference evidence="1" key="1">
    <citation type="submission" date="2018-10" db="EMBL/GenBank/DDBJ databases">
        <authorList>
            <person name="Aoki K."/>
        </authorList>
    </citation>
    <scope>NUCLEOTIDE SEQUENCE</scope>
</reference>
<protein>
    <recommendedName>
        <fullName evidence="2">Helix-turn-helix domain-containing protein</fullName>
    </recommendedName>
</protein>
<accession>A0A3B1E534</accession>
<sequence length="202" mass="23833">MEKLVTSTEAAKILGISLQGVHYRIKQGKLKYKKTDGKVFVYIDESIKHQTDTKNDNDVITVKNEQILFLTKSLKWVKKQYKSEICRLEENQNKIIKVFQSEINLLQSAFNEMKTIYNIENKKKTNMSNNEEKDLNSKPDNKSFETINIKDFFIFMKRSNKSDSEIKSIILKCIKRGDNRFIFNRQTKEVIIYNDNFIDLIN</sequence>